<keyword evidence="1" id="KW-0812">Transmembrane</keyword>
<feature type="transmembrane region" description="Helical" evidence="1">
    <location>
        <begin position="206"/>
        <end position="226"/>
    </location>
</feature>
<keyword evidence="1" id="KW-1133">Transmembrane helix</keyword>
<dbReference type="PANTHER" id="PTHR43471">
    <property type="entry name" value="ABC TRANSPORTER PERMEASE"/>
    <property type="match status" value="1"/>
</dbReference>
<dbReference type="Proteomes" id="UP000589516">
    <property type="component" value="Unassembled WGS sequence"/>
</dbReference>
<dbReference type="Pfam" id="PF12730">
    <property type="entry name" value="ABC2_membrane_4"/>
    <property type="match status" value="1"/>
</dbReference>
<name>A0A7C7ZDQ1_9ARCH</name>
<accession>A0A7C7ZDQ1</accession>
<feature type="transmembrane region" description="Helical" evidence="1">
    <location>
        <begin position="90"/>
        <end position="109"/>
    </location>
</feature>
<sequence length="296" mass="32172">MGSVGEEAARLLQIGRPVFRDGVQQFLLARSTLIVAALLLTPGLLSGWFWYDSRGKVETQVIAGDEVRVFEGEVLHAVMADLFYGLAFDLYLPLVVALVALLGAAELLNTEFKQKTMQLLRTSPVRMYEILLPKLLAGTLGTFVAVGTPLTVLYLALLAHGGSFGLREHLPLLGAVLGTLLLASLAYTSIFLLINALVQRPLPISLVYWLVWEVMLASGDSQRFSIMHYLRSFALPQLKYLRIEAGDLGLTAESLSGEFATVASIATDPGQAVAVLLAVTALAFILASRLLERKQF</sequence>
<feature type="transmembrane region" description="Helical" evidence="1">
    <location>
        <begin position="272"/>
        <end position="291"/>
    </location>
</feature>
<gene>
    <name evidence="2" type="ORF">EYQ16_03985</name>
</gene>
<dbReference type="EMBL" id="DUAV01000025">
    <property type="protein sequence ID" value="HIG63659.1"/>
    <property type="molecule type" value="Genomic_DNA"/>
</dbReference>
<comment type="caution">
    <text evidence="2">The sequence shown here is derived from an EMBL/GenBank/DDBJ whole genome shotgun (WGS) entry which is preliminary data.</text>
</comment>
<reference evidence="3" key="1">
    <citation type="journal article" date="2019" name="bioRxiv">
        <title>Genome diversification in globally distributed novel marine Proteobacteria is linked to environmental adaptation.</title>
        <authorList>
            <person name="Zhou Z."/>
            <person name="Tran P.Q."/>
            <person name="Kieft K."/>
            <person name="Anantharaman K."/>
        </authorList>
    </citation>
    <scope>NUCLEOTIDE SEQUENCE [LARGE SCALE GENOMIC DNA]</scope>
</reference>
<proteinExistence type="predicted"/>
<dbReference type="AlphaFoldDB" id="A0A7C7ZDQ1"/>
<dbReference type="PANTHER" id="PTHR43471:SF10">
    <property type="entry name" value="SLL1107 PROTEIN"/>
    <property type="match status" value="1"/>
</dbReference>
<protein>
    <submittedName>
        <fullName evidence="2">ABC transporter permease</fullName>
    </submittedName>
</protein>
<feature type="transmembrane region" description="Helical" evidence="1">
    <location>
        <begin position="169"/>
        <end position="194"/>
    </location>
</feature>
<evidence type="ECO:0000313" key="2">
    <source>
        <dbReference type="EMBL" id="HIG63659.1"/>
    </source>
</evidence>
<feature type="transmembrane region" description="Helical" evidence="1">
    <location>
        <begin position="27"/>
        <end position="51"/>
    </location>
</feature>
<keyword evidence="1" id="KW-0472">Membrane</keyword>
<feature type="transmembrane region" description="Helical" evidence="1">
    <location>
        <begin position="130"/>
        <end position="157"/>
    </location>
</feature>
<evidence type="ECO:0000313" key="3">
    <source>
        <dbReference type="Proteomes" id="UP000589516"/>
    </source>
</evidence>
<evidence type="ECO:0000256" key="1">
    <source>
        <dbReference type="SAM" id="Phobius"/>
    </source>
</evidence>
<organism evidence="2 3">
    <name type="scientific">Marine Group III euryarchaeote</name>
    <dbReference type="NCBI Taxonomy" id="2173149"/>
    <lineage>
        <taxon>Archaea</taxon>
        <taxon>Methanobacteriati</taxon>
        <taxon>Thermoplasmatota</taxon>
        <taxon>Thermoplasmata</taxon>
        <taxon>Candidatus Thermoprofundales</taxon>
    </lineage>
</organism>